<proteinExistence type="predicted"/>
<dbReference type="EMBL" id="JAUSTT010000003">
    <property type="protein sequence ID" value="MDQ0174882.1"/>
    <property type="molecule type" value="Genomic_DNA"/>
</dbReference>
<dbReference type="SUPFAM" id="SSF46785">
    <property type="entry name" value="Winged helix' DNA-binding domain"/>
    <property type="match status" value="1"/>
</dbReference>
<keyword evidence="5" id="KW-1185">Reference proteome</keyword>
<evidence type="ECO:0000313" key="5">
    <source>
        <dbReference type="Proteomes" id="UP001223586"/>
    </source>
</evidence>
<reference evidence="4 5" key="1">
    <citation type="submission" date="2023-07" db="EMBL/GenBank/DDBJ databases">
        <title>Genomic Encyclopedia of Type Strains, Phase IV (KMG-IV): sequencing the most valuable type-strain genomes for metagenomic binning, comparative biology and taxonomic classification.</title>
        <authorList>
            <person name="Goeker M."/>
        </authorList>
    </citation>
    <scope>NUCLEOTIDE SEQUENCE [LARGE SCALE GENOMIC DNA]</scope>
    <source>
        <strain evidence="4 5">DSM 23837</strain>
    </source>
</reference>
<name>A0ABT9WNU5_9BACI</name>
<dbReference type="Gene3D" id="1.10.10.10">
    <property type="entry name" value="Winged helix-like DNA-binding domain superfamily/Winged helix DNA-binding domain"/>
    <property type="match status" value="1"/>
</dbReference>
<dbReference type="PANTHER" id="PTHR38465">
    <property type="entry name" value="HTH-TYPE TRANSCRIPTIONAL REGULATOR MJ1563-RELATED"/>
    <property type="match status" value="1"/>
</dbReference>
<dbReference type="InterPro" id="IPR019885">
    <property type="entry name" value="Tscrpt_reg_HTH_AsnC-type_CS"/>
</dbReference>
<keyword evidence="2 4" id="KW-0238">DNA-binding</keyword>
<evidence type="ECO:0000256" key="1">
    <source>
        <dbReference type="ARBA" id="ARBA00023015"/>
    </source>
</evidence>
<evidence type="ECO:0000256" key="2">
    <source>
        <dbReference type="ARBA" id="ARBA00023125"/>
    </source>
</evidence>
<evidence type="ECO:0000256" key="3">
    <source>
        <dbReference type="ARBA" id="ARBA00023163"/>
    </source>
</evidence>
<dbReference type="InterPro" id="IPR052362">
    <property type="entry name" value="HTH-GbsR_regulator"/>
</dbReference>
<keyword evidence="3" id="KW-0804">Transcription</keyword>
<organism evidence="4 5">
    <name type="scientific">Bacillus chungangensis</name>
    <dbReference type="NCBI Taxonomy" id="587633"/>
    <lineage>
        <taxon>Bacteria</taxon>
        <taxon>Bacillati</taxon>
        <taxon>Bacillota</taxon>
        <taxon>Bacilli</taxon>
        <taxon>Bacillales</taxon>
        <taxon>Bacillaceae</taxon>
        <taxon>Bacillus</taxon>
    </lineage>
</organism>
<keyword evidence="1" id="KW-0805">Transcription regulation</keyword>
<dbReference type="GO" id="GO:0003677">
    <property type="term" value="F:DNA binding"/>
    <property type="evidence" value="ECO:0007669"/>
    <property type="project" value="UniProtKB-KW"/>
</dbReference>
<dbReference type="Proteomes" id="UP001223586">
    <property type="component" value="Unassembled WGS sequence"/>
</dbReference>
<gene>
    <name evidence="4" type="ORF">J2S08_000716</name>
</gene>
<dbReference type="InterPro" id="IPR036388">
    <property type="entry name" value="WH-like_DNA-bd_sf"/>
</dbReference>
<dbReference type="PROSITE" id="PS00519">
    <property type="entry name" value="HTH_ASNC_1"/>
    <property type="match status" value="1"/>
</dbReference>
<protein>
    <submittedName>
        <fullName evidence="4">DNA-binding transcriptional regulator GbsR (MarR family)</fullName>
    </submittedName>
</protein>
<dbReference type="PANTHER" id="PTHR38465:SF1">
    <property type="entry name" value="HTH-TYPE TRANSCRIPTIONAL REGULATOR MJ1563-RELATED"/>
    <property type="match status" value="1"/>
</dbReference>
<dbReference type="RefSeq" id="WP_307226726.1">
    <property type="nucleotide sequence ID" value="NZ_JAUSTT010000003.1"/>
</dbReference>
<accession>A0ABT9WNU5</accession>
<evidence type="ECO:0000313" key="4">
    <source>
        <dbReference type="EMBL" id="MDQ0174882.1"/>
    </source>
</evidence>
<dbReference type="InterPro" id="IPR036390">
    <property type="entry name" value="WH_DNA-bd_sf"/>
</dbReference>
<sequence>MSDLQKLQDQFSQEMDRLSDDGGSLITGRLFSLLLFSPKPLSLQEMADQLGVTKAAVSIRIRELEKSGLSMKISRISDRRDYYQVANNFSLVLMKTFLAKMNQFLSCTQRILQDWPKESSISEDQIETYHVSKKRLEDFRLIYELFFQRLAGIDKEWELKRKKFHDN</sequence>
<comment type="caution">
    <text evidence="4">The sequence shown here is derived from an EMBL/GenBank/DDBJ whole genome shotgun (WGS) entry which is preliminary data.</text>
</comment>